<dbReference type="HOGENOM" id="CLU_156007_0_0_1"/>
<dbReference type="GO" id="GO:0045275">
    <property type="term" value="C:respiratory chain complex III"/>
    <property type="evidence" value="ECO:0007669"/>
    <property type="project" value="UniProtKB-UniRule"/>
</dbReference>
<dbReference type="SUPFAM" id="SSF81508">
    <property type="entry name" value="Ubiquinone-binding protein QP-C of cytochrome bc1 complex (Ubiquinol-cytochrome c reductase)"/>
    <property type="match status" value="1"/>
</dbReference>
<dbReference type="Gene3D" id="1.20.5.210">
    <property type="entry name" value="Cytochrome b-c1 complex subunit 8"/>
    <property type="match status" value="1"/>
</dbReference>
<evidence type="ECO:0000256" key="9">
    <source>
        <dbReference type="ARBA" id="ARBA00023128"/>
    </source>
</evidence>
<keyword evidence="6 11" id="KW-0999">Mitochondrion inner membrane</keyword>
<evidence type="ECO:0000256" key="5">
    <source>
        <dbReference type="ARBA" id="ARBA00022692"/>
    </source>
</evidence>
<evidence type="ECO:0000256" key="7">
    <source>
        <dbReference type="ARBA" id="ARBA00022982"/>
    </source>
</evidence>
<dbReference type="eggNOG" id="KOG4116">
    <property type="taxonomic scope" value="Eukaryota"/>
</dbReference>
<accession>G4TLP6</accession>
<keyword evidence="5" id="KW-0812">Transmembrane</keyword>
<dbReference type="InterPro" id="IPR004205">
    <property type="entry name" value="Cyt_bc1_su8"/>
</dbReference>
<evidence type="ECO:0000256" key="8">
    <source>
        <dbReference type="ARBA" id="ARBA00022989"/>
    </source>
</evidence>
<name>G4TLP6_SERID</name>
<evidence type="ECO:0000256" key="2">
    <source>
        <dbReference type="ARBA" id="ARBA00007668"/>
    </source>
</evidence>
<reference evidence="12 13" key="1">
    <citation type="journal article" date="2011" name="PLoS Pathog.">
        <title>Endophytic Life Strategies Decoded by Genome and Transcriptome Analyses of the Mutualistic Root Symbiont Piriformospora indica.</title>
        <authorList>
            <person name="Zuccaro A."/>
            <person name="Lahrmann U."/>
            <person name="Guldener U."/>
            <person name="Langen G."/>
            <person name="Pfiffi S."/>
            <person name="Biedenkopf D."/>
            <person name="Wong P."/>
            <person name="Samans B."/>
            <person name="Grimm C."/>
            <person name="Basiewicz M."/>
            <person name="Murat C."/>
            <person name="Martin F."/>
            <person name="Kogel K.H."/>
        </authorList>
    </citation>
    <scope>NUCLEOTIDE SEQUENCE [LARGE SCALE GENOMIC DNA]</scope>
    <source>
        <strain evidence="12 13">DSM 11827</strain>
    </source>
</reference>
<dbReference type="FunCoup" id="G4TLP6">
    <property type="interactions" value="130"/>
</dbReference>
<keyword evidence="8" id="KW-1133">Transmembrane helix</keyword>
<protein>
    <recommendedName>
        <fullName evidence="11">Cytochrome b-c1 complex subunit 8</fullName>
    </recommendedName>
    <alternativeName>
        <fullName evidence="11">Complex III subunit 8</fullName>
    </alternativeName>
</protein>
<dbReference type="EMBL" id="CAFZ01000154">
    <property type="protein sequence ID" value="CCA72242.1"/>
    <property type="molecule type" value="Genomic_DNA"/>
</dbReference>
<comment type="subcellular location">
    <subcellularLocation>
        <location evidence="1 11">Mitochondrion inner membrane</location>
        <topology evidence="1 11">Single-pass membrane protein</topology>
    </subcellularLocation>
</comment>
<dbReference type="GO" id="GO:0005743">
    <property type="term" value="C:mitochondrial inner membrane"/>
    <property type="evidence" value="ECO:0007669"/>
    <property type="project" value="UniProtKB-SubCell"/>
</dbReference>
<keyword evidence="10" id="KW-0472">Membrane</keyword>
<keyword evidence="13" id="KW-1185">Reference proteome</keyword>
<proteinExistence type="inferred from homology"/>
<comment type="caution">
    <text evidence="12">The sequence shown here is derived from an EMBL/GenBank/DDBJ whole genome shotgun (WGS) entry which is preliminary data.</text>
</comment>
<evidence type="ECO:0000256" key="6">
    <source>
        <dbReference type="ARBA" id="ARBA00022792"/>
    </source>
</evidence>
<keyword evidence="3 11" id="KW-0813">Transport</keyword>
<evidence type="ECO:0000256" key="1">
    <source>
        <dbReference type="ARBA" id="ARBA00004434"/>
    </source>
</evidence>
<sequence length="96" mass="10609">MPGPKVYIGWWGAMGGPKQKGITQYSISPYRQRALKGMLSGYIVHGIRRIGAQAPYFVPPFAVGYFVYTWAKAKDHYNNSKAGHLAAMQAGEHGDH</sequence>
<dbReference type="Pfam" id="PF02939">
    <property type="entry name" value="UcrQ"/>
    <property type="match status" value="1"/>
</dbReference>
<evidence type="ECO:0000256" key="11">
    <source>
        <dbReference type="RuleBase" id="RU368118"/>
    </source>
</evidence>
<evidence type="ECO:0000256" key="4">
    <source>
        <dbReference type="ARBA" id="ARBA00022660"/>
    </source>
</evidence>
<gene>
    <name evidence="12" type="ORF">PIIN_06176</name>
</gene>
<dbReference type="Proteomes" id="UP000007148">
    <property type="component" value="Unassembled WGS sequence"/>
</dbReference>
<dbReference type="STRING" id="1109443.G4TLP6"/>
<keyword evidence="7 11" id="KW-0249">Electron transport</keyword>
<evidence type="ECO:0000313" key="13">
    <source>
        <dbReference type="Proteomes" id="UP000007148"/>
    </source>
</evidence>
<dbReference type="InterPro" id="IPR036642">
    <property type="entry name" value="Cyt_bc1_su8_sf"/>
</dbReference>
<evidence type="ECO:0000313" key="12">
    <source>
        <dbReference type="EMBL" id="CCA72242.1"/>
    </source>
</evidence>
<dbReference type="AlphaFoldDB" id="G4TLP6"/>
<dbReference type="GO" id="GO:0006122">
    <property type="term" value="P:mitochondrial electron transport, ubiquinol to cytochrome c"/>
    <property type="evidence" value="ECO:0007669"/>
    <property type="project" value="UniProtKB-UniRule"/>
</dbReference>
<evidence type="ECO:0000256" key="3">
    <source>
        <dbReference type="ARBA" id="ARBA00022448"/>
    </source>
</evidence>
<dbReference type="InParanoid" id="G4TLP6"/>
<comment type="subunit">
    <text evidence="11">Component of the ubiquinol-cytochrome c oxidoreductase (cytochrome b-c1 complex, complex III, CIII), a multisubunit enzyme composed of 3 respiratory subunits cytochrome b, cytochrome c1 and Rieske protein, 2 core protein subunits, and additional low-molecular weight protein subunits. The complex exists as an obligatory dimer and forms supercomplexes (SCs) in the inner mitochondrial membrane with cytochrome c oxidase (complex IV, CIV).</text>
</comment>
<evidence type="ECO:0000256" key="10">
    <source>
        <dbReference type="ARBA" id="ARBA00023136"/>
    </source>
</evidence>
<dbReference type="PANTHER" id="PTHR12119">
    <property type="entry name" value="UBIQUINOL-CYTOCHROME C REDUCTASE COMPLEX UBIQUINONE-BINDING PROTEIN QP-C"/>
    <property type="match status" value="1"/>
</dbReference>
<dbReference type="FunFam" id="1.20.5.210:FF:000001">
    <property type="entry name" value="Cytochrome b-c1 complex subunit 8"/>
    <property type="match status" value="1"/>
</dbReference>
<keyword evidence="9 11" id="KW-0496">Mitochondrion</keyword>
<organism evidence="12 13">
    <name type="scientific">Serendipita indica (strain DSM 11827)</name>
    <name type="common">Root endophyte fungus</name>
    <name type="synonym">Piriformospora indica</name>
    <dbReference type="NCBI Taxonomy" id="1109443"/>
    <lineage>
        <taxon>Eukaryota</taxon>
        <taxon>Fungi</taxon>
        <taxon>Dikarya</taxon>
        <taxon>Basidiomycota</taxon>
        <taxon>Agaricomycotina</taxon>
        <taxon>Agaricomycetes</taxon>
        <taxon>Sebacinales</taxon>
        <taxon>Serendipitaceae</taxon>
        <taxon>Serendipita</taxon>
    </lineage>
</organism>
<dbReference type="OMA" id="QWAIERN"/>
<dbReference type="PANTHER" id="PTHR12119:SF2">
    <property type="entry name" value="CYTOCHROME B-C1 COMPLEX SUBUNIT 8"/>
    <property type="match status" value="1"/>
</dbReference>
<dbReference type="OrthoDB" id="6683853at2759"/>
<comment type="function">
    <text evidence="11">Component of the ubiquinol-cytochrome c oxidoreductase, a multisubunit transmembrane complex that is part of the mitochondrial electron transport chain which drives oxidative phosphorylation. The complex plays an important role in the uptake of multiple carbon sources present in different host niches.</text>
</comment>
<keyword evidence="4 11" id="KW-0679">Respiratory chain</keyword>
<comment type="similarity">
    <text evidence="2 11">Belongs to the UQCRQ/QCR8 family.</text>
</comment>